<dbReference type="InterPro" id="IPR025558">
    <property type="entry name" value="DUF4283"/>
</dbReference>
<gene>
    <name evidence="2" type="ORF">CFOL_v3_11634</name>
</gene>
<dbReference type="EMBL" id="BDDD01000610">
    <property type="protein sequence ID" value="GAV68131.1"/>
    <property type="molecule type" value="Genomic_DNA"/>
</dbReference>
<evidence type="ECO:0000259" key="1">
    <source>
        <dbReference type="Pfam" id="PF14111"/>
    </source>
</evidence>
<sequence length="126" mass="14787">MAKKFNKETPTNTMKTLWSIRFRVTIREVGSNLFLFMFNNEEDRLKVQKSCPWLFDKHVLLLDKLDLETHPVTISLYKDFLWVRVYGVSFLCLSEKVGKIIDETIGDLEEVVVIPGKKDDNQHLKL</sequence>
<reference evidence="3" key="1">
    <citation type="submission" date="2016-04" db="EMBL/GenBank/DDBJ databases">
        <title>Cephalotus genome sequencing.</title>
        <authorList>
            <person name="Fukushima K."/>
            <person name="Hasebe M."/>
            <person name="Fang X."/>
        </authorList>
    </citation>
    <scope>NUCLEOTIDE SEQUENCE [LARGE SCALE GENOMIC DNA]</scope>
    <source>
        <strain evidence="3">cv. St1</strain>
    </source>
</reference>
<dbReference type="FunCoup" id="A0A1Q3BJG5">
    <property type="interactions" value="3"/>
</dbReference>
<comment type="caution">
    <text evidence="2">The sequence shown here is derived from an EMBL/GenBank/DDBJ whole genome shotgun (WGS) entry which is preliminary data.</text>
</comment>
<dbReference type="InterPro" id="IPR040256">
    <property type="entry name" value="At4g02000-like"/>
</dbReference>
<dbReference type="PANTHER" id="PTHR31286:SF167">
    <property type="entry name" value="OS09G0268800 PROTEIN"/>
    <property type="match status" value="1"/>
</dbReference>
<dbReference type="AlphaFoldDB" id="A0A1Q3BJG5"/>
<accession>A0A1Q3BJG5</accession>
<name>A0A1Q3BJG5_CEPFO</name>
<dbReference type="PANTHER" id="PTHR31286">
    <property type="entry name" value="GLYCINE-RICH CELL WALL STRUCTURAL PROTEIN 1.8-LIKE"/>
    <property type="match status" value="1"/>
</dbReference>
<feature type="domain" description="DUF4283" evidence="1">
    <location>
        <begin position="11"/>
        <end position="69"/>
    </location>
</feature>
<keyword evidence="3" id="KW-1185">Reference proteome</keyword>
<organism evidence="2 3">
    <name type="scientific">Cephalotus follicularis</name>
    <name type="common">Albany pitcher plant</name>
    <dbReference type="NCBI Taxonomy" id="3775"/>
    <lineage>
        <taxon>Eukaryota</taxon>
        <taxon>Viridiplantae</taxon>
        <taxon>Streptophyta</taxon>
        <taxon>Embryophyta</taxon>
        <taxon>Tracheophyta</taxon>
        <taxon>Spermatophyta</taxon>
        <taxon>Magnoliopsida</taxon>
        <taxon>eudicotyledons</taxon>
        <taxon>Gunneridae</taxon>
        <taxon>Pentapetalae</taxon>
        <taxon>rosids</taxon>
        <taxon>fabids</taxon>
        <taxon>Oxalidales</taxon>
        <taxon>Cephalotaceae</taxon>
        <taxon>Cephalotus</taxon>
    </lineage>
</organism>
<protein>
    <submittedName>
        <fullName evidence="2">DUF4283 domain-containing protein</fullName>
    </submittedName>
</protein>
<dbReference type="InParanoid" id="A0A1Q3BJG5"/>
<dbReference type="Pfam" id="PF14111">
    <property type="entry name" value="DUF4283"/>
    <property type="match status" value="1"/>
</dbReference>
<dbReference type="OrthoDB" id="1938170at2759"/>
<dbReference type="Proteomes" id="UP000187406">
    <property type="component" value="Unassembled WGS sequence"/>
</dbReference>
<evidence type="ECO:0000313" key="3">
    <source>
        <dbReference type="Proteomes" id="UP000187406"/>
    </source>
</evidence>
<evidence type="ECO:0000313" key="2">
    <source>
        <dbReference type="EMBL" id="GAV68131.1"/>
    </source>
</evidence>
<proteinExistence type="predicted"/>